<proteinExistence type="predicted"/>
<organism evidence="2 3">
    <name type="scientific">Polarella glacialis</name>
    <name type="common">Dinoflagellate</name>
    <dbReference type="NCBI Taxonomy" id="89957"/>
    <lineage>
        <taxon>Eukaryota</taxon>
        <taxon>Sar</taxon>
        <taxon>Alveolata</taxon>
        <taxon>Dinophyceae</taxon>
        <taxon>Suessiales</taxon>
        <taxon>Suessiaceae</taxon>
        <taxon>Polarella</taxon>
    </lineage>
</organism>
<protein>
    <submittedName>
        <fullName evidence="2">Uncharacterized protein</fullName>
    </submittedName>
</protein>
<dbReference type="AlphaFoldDB" id="A0A813KWL2"/>
<keyword evidence="1" id="KW-1133">Transmembrane helix</keyword>
<feature type="transmembrane region" description="Helical" evidence="1">
    <location>
        <begin position="93"/>
        <end position="113"/>
    </location>
</feature>
<dbReference type="Proteomes" id="UP000626109">
    <property type="component" value="Unassembled WGS sequence"/>
</dbReference>
<gene>
    <name evidence="2" type="ORF">PGLA2088_LOCUS37663</name>
</gene>
<sequence length="136" mass="15081">MMIMSFPLGYYNCAQVIQMFFGFLLLVFDGVQEEQEGIEADQTDEKPAVDTAVTVPDLTSGSVCILCIWALAAYELPALVLETNKIMIMSFPLGYYNCAQVIPMFFGFLLLVFDGVQEVQEGIEADQTDEKPAVDT</sequence>
<evidence type="ECO:0000313" key="3">
    <source>
        <dbReference type="Proteomes" id="UP000626109"/>
    </source>
</evidence>
<name>A0A813KWL2_POLGL</name>
<comment type="caution">
    <text evidence="2">The sequence shown here is derived from an EMBL/GenBank/DDBJ whole genome shotgun (WGS) entry which is preliminary data.</text>
</comment>
<feature type="non-terminal residue" evidence="2">
    <location>
        <position position="1"/>
    </location>
</feature>
<keyword evidence="1" id="KW-0472">Membrane</keyword>
<reference evidence="2" key="1">
    <citation type="submission" date="2021-02" db="EMBL/GenBank/DDBJ databases">
        <authorList>
            <person name="Dougan E. K."/>
            <person name="Rhodes N."/>
            <person name="Thang M."/>
            <person name="Chan C."/>
        </authorList>
    </citation>
    <scope>NUCLEOTIDE SEQUENCE</scope>
</reference>
<accession>A0A813KWL2</accession>
<keyword evidence="1" id="KW-0812">Transmembrane</keyword>
<evidence type="ECO:0000256" key="1">
    <source>
        <dbReference type="SAM" id="Phobius"/>
    </source>
</evidence>
<evidence type="ECO:0000313" key="2">
    <source>
        <dbReference type="EMBL" id="CAE8713773.1"/>
    </source>
</evidence>
<dbReference type="EMBL" id="CAJNNW010032523">
    <property type="protein sequence ID" value="CAE8713773.1"/>
    <property type="molecule type" value="Genomic_DNA"/>
</dbReference>
<feature type="transmembrane region" description="Helical" evidence="1">
    <location>
        <begin position="9"/>
        <end position="28"/>
    </location>
</feature>
<feature type="transmembrane region" description="Helical" evidence="1">
    <location>
        <begin position="60"/>
        <end position="81"/>
    </location>
</feature>